<feature type="region of interest" description="Disordered" evidence="1">
    <location>
        <begin position="15"/>
        <end position="53"/>
    </location>
</feature>
<dbReference type="Proteomes" id="UP000254893">
    <property type="component" value="Unassembled WGS sequence"/>
</dbReference>
<dbReference type="RefSeq" id="WP_181875959.1">
    <property type="nucleotide sequence ID" value="NZ_UGYW01000002.1"/>
</dbReference>
<gene>
    <name evidence="2" type="ORF">NCTC11388_02880</name>
</gene>
<feature type="compositionally biased region" description="Polar residues" evidence="1">
    <location>
        <begin position="15"/>
        <end position="33"/>
    </location>
</feature>
<name>A0A380CEV7_SPHSI</name>
<proteinExistence type="predicted"/>
<evidence type="ECO:0000313" key="3">
    <source>
        <dbReference type="Proteomes" id="UP000254893"/>
    </source>
</evidence>
<evidence type="ECO:0000313" key="2">
    <source>
        <dbReference type="EMBL" id="SUJ19318.1"/>
    </source>
</evidence>
<dbReference type="EMBL" id="UGYW01000002">
    <property type="protein sequence ID" value="SUJ19318.1"/>
    <property type="molecule type" value="Genomic_DNA"/>
</dbReference>
<protein>
    <submittedName>
        <fullName evidence="2">Uncharacterized protein</fullName>
    </submittedName>
</protein>
<dbReference type="AlphaFoldDB" id="A0A380CEV7"/>
<evidence type="ECO:0000256" key="1">
    <source>
        <dbReference type="SAM" id="MobiDB-lite"/>
    </source>
</evidence>
<sequence length="53" mass="5478">MLSFFIALLLGLISPSGTPTTHNNNGTATTYNSVDDPDDGDTGGDTGQVPPRK</sequence>
<accession>A0A380CEV7</accession>
<reference evidence="2 3" key="1">
    <citation type="submission" date="2018-06" db="EMBL/GenBank/DDBJ databases">
        <authorList>
            <consortium name="Pathogen Informatics"/>
            <person name="Doyle S."/>
        </authorList>
    </citation>
    <scope>NUCLEOTIDE SEQUENCE [LARGE SCALE GENOMIC DNA]</scope>
    <source>
        <strain evidence="2 3">NCTC11388</strain>
    </source>
</reference>
<organism evidence="2 3">
    <name type="scientific">Sphingobacterium spiritivorum</name>
    <name type="common">Flavobacterium spiritivorum</name>
    <dbReference type="NCBI Taxonomy" id="258"/>
    <lineage>
        <taxon>Bacteria</taxon>
        <taxon>Pseudomonadati</taxon>
        <taxon>Bacteroidota</taxon>
        <taxon>Sphingobacteriia</taxon>
        <taxon>Sphingobacteriales</taxon>
        <taxon>Sphingobacteriaceae</taxon>
        <taxon>Sphingobacterium</taxon>
    </lineage>
</organism>